<evidence type="ECO:0000256" key="2">
    <source>
        <dbReference type="SAM" id="Phobius"/>
    </source>
</evidence>
<feature type="transmembrane region" description="Helical" evidence="2">
    <location>
        <begin position="99"/>
        <end position="120"/>
    </location>
</feature>
<feature type="compositionally biased region" description="Basic residues" evidence="1">
    <location>
        <begin position="392"/>
        <end position="403"/>
    </location>
</feature>
<keyword evidence="2" id="KW-1133">Transmembrane helix</keyword>
<sequence length="403" mass="43817">MTARRGRKPRPPAGTADAGGAAGAVDGSASEDSATDFARLWQVLAKVVAPTTLVTALMVYFGWARASVTYRVFGLDQSVLGLSLQDYLFRSIDATIEPLAGLLLAVMIAIPVHLLLTGLFSRLRAAARWAVAAVAAAGAGACLAGLAGITGLGRYRSEWPIVPMSLGLGVMLIGYAVHLHSLTSGRRLWPGGESPPLRTARRVAFMGLLILTALWSAAVYAQNRGVDVARDLVVDARRLPGVVVYAPERLPIEGPGVQESALPVPPGDRPRHRYRYDGLRLLIHAGRQYFLLPVCWRGDGRSRVIGLPDDKTLRLEFFRVTGPPRPAPPAQCRRRPGSRGSRRRTVRRARRTFHRTPVPTDRRSAAAGRRVRPKVSSGGTVRSYVVRDPDHMRRRSPRGHPTT</sequence>
<organism evidence="3 4">
    <name type="scientific">Planobispora takensis</name>
    <dbReference type="NCBI Taxonomy" id="1367882"/>
    <lineage>
        <taxon>Bacteria</taxon>
        <taxon>Bacillati</taxon>
        <taxon>Actinomycetota</taxon>
        <taxon>Actinomycetes</taxon>
        <taxon>Streptosporangiales</taxon>
        <taxon>Streptosporangiaceae</taxon>
        <taxon>Planobispora</taxon>
    </lineage>
</organism>
<proteinExistence type="predicted"/>
<feature type="transmembrane region" description="Helical" evidence="2">
    <location>
        <begin position="127"/>
        <end position="149"/>
    </location>
</feature>
<protein>
    <submittedName>
        <fullName evidence="3">Uncharacterized protein</fullName>
    </submittedName>
</protein>
<keyword evidence="4" id="KW-1185">Reference proteome</keyword>
<dbReference type="EMBL" id="BOOK01000007">
    <property type="protein sequence ID" value="GIH99338.1"/>
    <property type="molecule type" value="Genomic_DNA"/>
</dbReference>
<feature type="transmembrane region" description="Helical" evidence="2">
    <location>
        <begin position="161"/>
        <end position="182"/>
    </location>
</feature>
<feature type="compositionally biased region" description="Low complexity" evidence="1">
    <location>
        <begin position="13"/>
        <end position="27"/>
    </location>
</feature>
<feature type="transmembrane region" description="Helical" evidence="2">
    <location>
        <begin position="43"/>
        <end position="63"/>
    </location>
</feature>
<dbReference type="Proteomes" id="UP000634476">
    <property type="component" value="Unassembled WGS sequence"/>
</dbReference>
<feature type="compositionally biased region" description="Basic residues" evidence="1">
    <location>
        <begin position="1"/>
        <end position="10"/>
    </location>
</feature>
<feature type="region of interest" description="Disordered" evidence="1">
    <location>
        <begin position="320"/>
        <end position="403"/>
    </location>
</feature>
<reference evidence="3" key="1">
    <citation type="submission" date="2021-01" db="EMBL/GenBank/DDBJ databases">
        <title>Whole genome shotgun sequence of Planobispora takensis NBRC 109077.</title>
        <authorList>
            <person name="Komaki H."/>
            <person name="Tamura T."/>
        </authorList>
    </citation>
    <scope>NUCLEOTIDE SEQUENCE</scope>
    <source>
        <strain evidence="3">NBRC 109077</strain>
    </source>
</reference>
<gene>
    <name evidence="3" type="ORF">Pta02_13470</name>
</gene>
<evidence type="ECO:0000313" key="3">
    <source>
        <dbReference type="EMBL" id="GIH99338.1"/>
    </source>
</evidence>
<evidence type="ECO:0000256" key="1">
    <source>
        <dbReference type="SAM" id="MobiDB-lite"/>
    </source>
</evidence>
<keyword evidence="2" id="KW-0472">Membrane</keyword>
<name>A0A8J3SRM9_9ACTN</name>
<feature type="compositionally biased region" description="Basic residues" evidence="1">
    <location>
        <begin position="332"/>
        <end position="354"/>
    </location>
</feature>
<feature type="region of interest" description="Disordered" evidence="1">
    <location>
        <begin position="1"/>
        <end position="27"/>
    </location>
</feature>
<comment type="caution">
    <text evidence="3">The sequence shown here is derived from an EMBL/GenBank/DDBJ whole genome shotgun (WGS) entry which is preliminary data.</text>
</comment>
<evidence type="ECO:0000313" key="4">
    <source>
        <dbReference type="Proteomes" id="UP000634476"/>
    </source>
</evidence>
<accession>A0A8J3SRM9</accession>
<feature type="transmembrane region" description="Helical" evidence="2">
    <location>
        <begin position="203"/>
        <end position="221"/>
    </location>
</feature>
<dbReference type="AlphaFoldDB" id="A0A8J3SRM9"/>
<keyword evidence="2" id="KW-0812">Transmembrane</keyword>